<evidence type="ECO:0000256" key="11">
    <source>
        <dbReference type="ARBA" id="ARBA00023296"/>
    </source>
</evidence>
<feature type="domain" description="Adenoviral fibre protein knob" evidence="12">
    <location>
        <begin position="383"/>
        <end position="560"/>
    </location>
</feature>
<dbReference type="Gene3D" id="2.10.25.20">
    <property type="entry name" value="reovirus attachment protein sigma1, domain 1"/>
    <property type="match status" value="2"/>
</dbReference>
<dbReference type="GO" id="GO:0046718">
    <property type="term" value="P:symbiont entry into host cell"/>
    <property type="evidence" value="ECO:0007669"/>
    <property type="project" value="UniProtKB-KW"/>
</dbReference>
<evidence type="ECO:0000259" key="12">
    <source>
        <dbReference type="Pfam" id="PF00541"/>
    </source>
</evidence>
<dbReference type="Proteomes" id="UP000105286">
    <property type="component" value="Genome"/>
</dbReference>
<evidence type="ECO:0000256" key="8">
    <source>
        <dbReference type="ARBA" id="ARBA00022844"/>
    </source>
</evidence>
<keyword evidence="8" id="KW-0946">Virion</keyword>
<keyword evidence="11" id="KW-1160">Virus entry into host cell</keyword>
<dbReference type="InterPro" id="IPR000978">
    <property type="entry name" value="Adeno_fibre_knob"/>
</dbReference>
<evidence type="ECO:0000256" key="7">
    <source>
        <dbReference type="ARBA" id="ARBA00022804"/>
    </source>
</evidence>
<accession>A0A0A1EX03</accession>
<dbReference type="PRINTS" id="PR00307">
    <property type="entry name" value="ADENOVSFIBRE"/>
</dbReference>
<evidence type="ECO:0000256" key="3">
    <source>
        <dbReference type="ARBA" id="ARBA00006685"/>
    </source>
</evidence>
<evidence type="ECO:0000256" key="1">
    <source>
        <dbReference type="ARBA" id="ARBA00004147"/>
    </source>
</evidence>
<dbReference type="Pfam" id="PF00608">
    <property type="entry name" value="Adeno_shaft"/>
    <property type="match status" value="7"/>
</dbReference>
<proteinExistence type="inferred from homology"/>
<keyword evidence="10" id="KW-1233">Viral attachment to host adhesion receptor</keyword>
<dbReference type="Gene3D" id="6.20.10.20">
    <property type="match status" value="3"/>
</dbReference>
<protein>
    <submittedName>
        <fullName evidence="13">Fiber-2</fullName>
    </submittedName>
</protein>
<dbReference type="SUPFAM" id="SSF51225">
    <property type="entry name" value="Fibre shaft of virus attachment proteins"/>
    <property type="match status" value="4"/>
</dbReference>
<evidence type="ECO:0000256" key="9">
    <source>
        <dbReference type="ARBA" id="ARBA00022921"/>
    </source>
</evidence>
<name>A0A0A1EX03_9ADEN</name>
<keyword evidence="7" id="KW-1161">Viral attachment to host cell</keyword>
<dbReference type="Gene3D" id="2.60.90.10">
    <property type="entry name" value="Adenovirus pIV-related, attachment domain"/>
    <property type="match status" value="1"/>
</dbReference>
<evidence type="ECO:0000256" key="10">
    <source>
        <dbReference type="ARBA" id="ARBA00023165"/>
    </source>
</evidence>
<dbReference type="InterPro" id="IPR008982">
    <property type="entry name" value="Adenovirus_pIV-like_att"/>
</dbReference>
<comment type="subcellular location">
    <subcellularLocation>
        <location evidence="1">Host nucleus</location>
    </subcellularLocation>
    <subcellularLocation>
        <location evidence="2">Virion</location>
    </subcellularLocation>
</comment>
<dbReference type="SUPFAM" id="SSF49835">
    <property type="entry name" value="Virus attachment protein globular domain"/>
    <property type="match status" value="1"/>
</dbReference>
<keyword evidence="6" id="KW-0945">Host-virus interaction</keyword>
<keyword evidence="9" id="KW-0426">Late protein</keyword>
<dbReference type="GO" id="GO:0007155">
    <property type="term" value="P:cell adhesion"/>
    <property type="evidence" value="ECO:0007669"/>
    <property type="project" value="InterPro"/>
</dbReference>
<organism evidence="13 14">
    <name type="scientific">simian adenovirus 53</name>
    <dbReference type="NCBI Taxonomy" id="1574629"/>
    <lineage>
        <taxon>Viruses</taxon>
        <taxon>Varidnaviria</taxon>
        <taxon>Bamfordvirae</taxon>
        <taxon>Preplasmiviricota</taxon>
        <taxon>Polisuviricotina</taxon>
        <taxon>Pharingeaviricetes</taxon>
        <taxon>Rowavirales</taxon>
        <taxon>Adenoviridae</taxon>
        <taxon>Mastadenovirus</taxon>
        <taxon>Mastadenovirus russelli</taxon>
        <taxon>Human mastadenovirus G</taxon>
    </lineage>
</organism>
<evidence type="ECO:0000256" key="4">
    <source>
        <dbReference type="ARBA" id="ARBA00022561"/>
    </source>
</evidence>
<dbReference type="Pfam" id="PF00541">
    <property type="entry name" value="Adeno_knob"/>
    <property type="match status" value="1"/>
</dbReference>
<dbReference type="InterPro" id="IPR000931">
    <property type="entry name" value="Adeno_fibre"/>
</dbReference>
<reference evidence="13 14" key="1">
    <citation type="journal article" date="2015" name="J. Virol.">
        <title>Construction and evaluation of novel rhesus monkey adenovirus vaccine vectors.</title>
        <authorList>
            <person name="Abbink P."/>
            <person name="Maxfield L.F."/>
            <person name="Ng'ang'a D."/>
            <person name="Borducchi E.N."/>
            <person name="Iampietro M.J."/>
            <person name="Bricault C.A."/>
            <person name="Teigler J.E."/>
            <person name="Blackmore S."/>
            <person name="Parenteau L."/>
            <person name="Wagh K."/>
            <person name="Handley S.A."/>
            <person name="Zhao G."/>
            <person name="Virgin H.W."/>
            <person name="Korber B."/>
            <person name="Barouch D.H."/>
        </authorList>
    </citation>
    <scope>NUCLEOTIDE SEQUENCE [LARGE SCALE GENOMIC DNA]</scope>
    <source>
        <strain evidence="13">Stool</strain>
    </source>
</reference>
<dbReference type="GO" id="GO:0019028">
    <property type="term" value="C:viral capsid"/>
    <property type="evidence" value="ECO:0007669"/>
    <property type="project" value="UniProtKB-KW"/>
</dbReference>
<keyword evidence="5" id="KW-1048">Host nucleus</keyword>
<evidence type="ECO:0000313" key="14">
    <source>
        <dbReference type="Proteomes" id="UP000105286"/>
    </source>
</evidence>
<evidence type="ECO:0000313" key="13">
    <source>
        <dbReference type="EMBL" id="AIY35105.1"/>
    </source>
</evidence>
<evidence type="ECO:0000256" key="2">
    <source>
        <dbReference type="ARBA" id="ARBA00004328"/>
    </source>
</evidence>
<dbReference type="InterPro" id="IPR009013">
    <property type="entry name" value="Attachment_protein_shaft_sf"/>
</dbReference>
<evidence type="ECO:0000256" key="5">
    <source>
        <dbReference type="ARBA" id="ARBA00022562"/>
    </source>
</evidence>
<keyword evidence="4" id="KW-0167">Capsid protein</keyword>
<comment type="similarity">
    <text evidence="3">Belongs to the adenoviridae fiber family.</text>
</comment>
<dbReference type="EMBL" id="KM591903">
    <property type="protein sequence ID" value="AIY35105.1"/>
    <property type="molecule type" value="Genomic_DNA"/>
</dbReference>
<sequence>MKRARVDEDFNPVYPYDPPYAPIMPFITPPFTSSDGLQEKPLGVLSLKYKDPITTQNGSLTLKLGNGLNINNQGQLTSSAGEVEPPLTNADNKLALAYSDPLTLKNSRLTLSHNAPLAINNNSLSLEVSEPIFINNDNKLSLKADAPLTTSAGTLRLQSAAPLGLAEQTLKLLFSNPLYLRGDFLTLAIERPLAVTADGLLSLALNPPLTTTNTGLALSTAVPLTVTNGNLSLNVKRPFIIQDGSLYMDFRPPLYLFNSEPQLGVNFNAPLTVRDNGLAINTGDGLTVTYNKLTLNLGRDLQYENGAAAVKLSTAPPLQYTTQLQLNLGAGLRLGPTRNLDVAINHNKGLAWENNEVVTKLGQGLYFDSSGSIALSPTNPRPDTLWTTADPSPNCTVYESLDSRLWLALVKCGGMVHGSIALQAEKGQLLRPTASFISIVIYFYSDGVRRTNYPTIGNDEGTLANSATWGYRQGQSADTNVTNAVEFMPSLHRYPINQGDNIKNQMITYTCIQGNVNMPVPLKITFNHALEGYSLKFTWRVVANEKFDIPCCSFSYITEQ</sequence>
<dbReference type="GO" id="GO:0098671">
    <property type="term" value="P:adhesion receptor-mediated virion attachment to host cell"/>
    <property type="evidence" value="ECO:0007669"/>
    <property type="project" value="UniProtKB-KW"/>
</dbReference>
<dbReference type="InterPro" id="IPR000939">
    <property type="entry name" value="Adenobir_fibre_prot_rpt/shaft"/>
</dbReference>
<evidence type="ECO:0000256" key="6">
    <source>
        <dbReference type="ARBA" id="ARBA00022581"/>
    </source>
</evidence>
<dbReference type="GO" id="GO:0042025">
    <property type="term" value="C:host cell nucleus"/>
    <property type="evidence" value="ECO:0007669"/>
    <property type="project" value="UniProtKB-SubCell"/>
</dbReference>